<dbReference type="GO" id="GO:0009102">
    <property type="term" value="P:biotin biosynthetic process"/>
    <property type="evidence" value="ECO:0007669"/>
    <property type="project" value="TreeGrafter"/>
</dbReference>
<evidence type="ECO:0000256" key="3">
    <source>
        <dbReference type="ARBA" id="ARBA00022679"/>
    </source>
</evidence>
<comment type="cofactor">
    <cofactor evidence="1">
        <name>pyridoxal 5'-phosphate</name>
        <dbReference type="ChEBI" id="CHEBI:597326"/>
    </cofactor>
</comment>
<name>A0A364V890_9CORY</name>
<dbReference type="Gene3D" id="3.40.640.10">
    <property type="entry name" value="Type I PLP-dependent aspartate aminotransferase-like (Major domain)"/>
    <property type="match status" value="1"/>
</dbReference>
<protein>
    <recommendedName>
        <fullName evidence="2">8-amino-7-oxononanoate synthase</fullName>
        <ecNumber evidence="2">2.3.1.47</ecNumber>
    </recommendedName>
</protein>
<keyword evidence="5" id="KW-0012">Acyltransferase</keyword>
<keyword evidence="9" id="KW-1185">Reference proteome</keyword>
<dbReference type="Pfam" id="PF00155">
    <property type="entry name" value="Aminotran_1_2"/>
    <property type="match status" value="1"/>
</dbReference>
<proteinExistence type="predicted"/>
<dbReference type="InterPro" id="IPR015421">
    <property type="entry name" value="PyrdxlP-dep_Trfase_major"/>
</dbReference>
<dbReference type="GO" id="GO:0008710">
    <property type="term" value="F:8-amino-7-oxononanoate synthase activity"/>
    <property type="evidence" value="ECO:0007669"/>
    <property type="project" value="UniProtKB-EC"/>
</dbReference>
<dbReference type="InterPro" id="IPR015422">
    <property type="entry name" value="PyrdxlP-dep_Trfase_small"/>
</dbReference>
<dbReference type="InterPro" id="IPR015424">
    <property type="entry name" value="PyrdxlP-dep_Trfase"/>
</dbReference>
<keyword evidence="4" id="KW-0663">Pyridoxal phosphate</keyword>
<gene>
    <name evidence="8" type="ORF">DLJ54_01525</name>
</gene>
<dbReference type="InterPro" id="IPR004839">
    <property type="entry name" value="Aminotransferase_I/II_large"/>
</dbReference>
<dbReference type="PANTHER" id="PTHR13693">
    <property type="entry name" value="CLASS II AMINOTRANSFERASE/8-AMINO-7-OXONONANOATE SYNTHASE"/>
    <property type="match status" value="1"/>
</dbReference>
<dbReference type="SUPFAM" id="SSF53383">
    <property type="entry name" value="PLP-dependent transferases"/>
    <property type="match status" value="1"/>
</dbReference>
<dbReference type="GO" id="GO:0030170">
    <property type="term" value="F:pyridoxal phosphate binding"/>
    <property type="evidence" value="ECO:0007669"/>
    <property type="project" value="InterPro"/>
</dbReference>
<evidence type="ECO:0000256" key="1">
    <source>
        <dbReference type="ARBA" id="ARBA00001933"/>
    </source>
</evidence>
<evidence type="ECO:0000259" key="7">
    <source>
        <dbReference type="Pfam" id="PF00155"/>
    </source>
</evidence>
<dbReference type="AlphaFoldDB" id="A0A364V890"/>
<dbReference type="InterPro" id="IPR050087">
    <property type="entry name" value="AON_synthase_class-II"/>
</dbReference>
<evidence type="ECO:0000256" key="2">
    <source>
        <dbReference type="ARBA" id="ARBA00013187"/>
    </source>
</evidence>
<dbReference type="EMBL" id="QHCV01000009">
    <property type="protein sequence ID" value="RAV32837.1"/>
    <property type="molecule type" value="Genomic_DNA"/>
</dbReference>
<dbReference type="Proteomes" id="UP000251577">
    <property type="component" value="Unassembled WGS sequence"/>
</dbReference>
<dbReference type="PANTHER" id="PTHR13693:SF100">
    <property type="entry name" value="8-AMINO-7-OXONONANOATE SYNTHASE"/>
    <property type="match status" value="1"/>
</dbReference>
<organism evidence="8 9">
    <name type="scientific">Corynebacterium heidelbergense</name>
    <dbReference type="NCBI Taxonomy" id="2055947"/>
    <lineage>
        <taxon>Bacteria</taxon>
        <taxon>Bacillati</taxon>
        <taxon>Actinomycetota</taxon>
        <taxon>Actinomycetes</taxon>
        <taxon>Mycobacteriales</taxon>
        <taxon>Corynebacteriaceae</taxon>
        <taxon>Corynebacterium</taxon>
    </lineage>
</organism>
<evidence type="ECO:0000256" key="5">
    <source>
        <dbReference type="ARBA" id="ARBA00023315"/>
    </source>
</evidence>
<feature type="domain" description="Aminotransferase class I/classII large" evidence="7">
    <location>
        <begin position="20"/>
        <end position="356"/>
    </location>
</feature>
<evidence type="ECO:0000313" key="8">
    <source>
        <dbReference type="EMBL" id="RAV32837.1"/>
    </source>
</evidence>
<keyword evidence="3" id="KW-0808">Transferase</keyword>
<evidence type="ECO:0000256" key="4">
    <source>
        <dbReference type="ARBA" id="ARBA00022898"/>
    </source>
</evidence>
<reference evidence="8 9" key="1">
    <citation type="journal article" date="2018" name="Syst. Appl. Microbiol.">
        <title>Corynebacterium heidelbergense sp. nov., isolated from the preen glands of Egyptian geese (Alopochen aegyptiacus).</title>
        <authorList>
            <person name="Braun M.S."/>
            <person name="Wang E."/>
            <person name="Zimmermann S."/>
            <person name="Wink M."/>
        </authorList>
    </citation>
    <scope>NUCLEOTIDE SEQUENCE [LARGE SCALE GENOMIC DNA]</scope>
    <source>
        <strain evidence="8 9">647</strain>
    </source>
</reference>
<comment type="catalytic activity">
    <reaction evidence="6">
        <text>6-carboxyhexanoyl-[ACP] + L-alanine + H(+) = (8S)-8-amino-7-oxononanoate + holo-[ACP] + CO2</text>
        <dbReference type="Rhea" id="RHEA:42288"/>
        <dbReference type="Rhea" id="RHEA-COMP:9685"/>
        <dbReference type="Rhea" id="RHEA-COMP:9955"/>
        <dbReference type="ChEBI" id="CHEBI:15378"/>
        <dbReference type="ChEBI" id="CHEBI:16526"/>
        <dbReference type="ChEBI" id="CHEBI:57972"/>
        <dbReference type="ChEBI" id="CHEBI:64479"/>
        <dbReference type="ChEBI" id="CHEBI:78846"/>
        <dbReference type="ChEBI" id="CHEBI:149468"/>
        <dbReference type="EC" id="2.3.1.47"/>
    </reaction>
</comment>
<sequence length="369" mass="39328">MVPFDTAQDPEAIVDGERRLLFSSSNYLGLTTHPKVLEAAQRALLHYGAGSGGSRLTTGTTREHLALEADLAEWLGFEDCAFFATGFASNLAAVSTYSDADTVIFSDERNHASLIDGCRSAKKADLVIYPHRDLRALDTAMAQRLRAGRRGLLVSDGVFSMDGTLADVAGLMRLCQRHGCLLLIDDAHGIGTVGDGRGCAMKPRPDILVGTASKALGAEGGFVCGPRDAIQLLRNQGRSFVFSTANAAPIIAAARAAVEVIRTDPGHVQRLQSNVSYLHRGLVELGLNVSEPYSPIVPIPLGDETVAMGVAASLRKKGLHVPAIRYPTVPRGAAILRITVMSTHRTEQIDALLGALADTLPHHCKLPQK</sequence>
<evidence type="ECO:0000256" key="6">
    <source>
        <dbReference type="ARBA" id="ARBA00047715"/>
    </source>
</evidence>
<accession>A0A364V890</accession>
<evidence type="ECO:0000313" key="9">
    <source>
        <dbReference type="Proteomes" id="UP000251577"/>
    </source>
</evidence>
<dbReference type="EC" id="2.3.1.47" evidence="2"/>
<comment type="caution">
    <text evidence="8">The sequence shown here is derived from an EMBL/GenBank/DDBJ whole genome shotgun (WGS) entry which is preliminary data.</text>
</comment>
<dbReference type="Gene3D" id="3.90.1150.10">
    <property type="entry name" value="Aspartate Aminotransferase, domain 1"/>
    <property type="match status" value="1"/>
</dbReference>